<keyword evidence="2" id="KW-1185">Reference proteome</keyword>
<reference evidence="1 2" key="1">
    <citation type="submission" date="2024-01" db="EMBL/GenBank/DDBJ databases">
        <title>Genome assemblies of Stephania.</title>
        <authorList>
            <person name="Yang L."/>
        </authorList>
    </citation>
    <scope>NUCLEOTIDE SEQUENCE [LARGE SCALE GENOMIC DNA]</scope>
    <source>
        <strain evidence="1">YNDBR</strain>
        <tissue evidence="1">Leaf</tissue>
    </source>
</reference>
<protein>
    <submittedName>
        <fullName evidence="1">Uncharacterized protein</fullName>
    </submittedName>
</protein>
<gene>
    <name evidence="1" type="ORF">Syun_031332</name>
</gene>
<dbReference type="EMBL" id="JBBNAF010000059">
    <property type="protein sequence ID" value="KAK9080935.1"/>
    <property type="molecule type" value="Genomic_DNA"/>
</dbReference>
<evidence type="ECO:0000313" key="1">
    <source>
        <dbReference type="EMBL" id="KAK9080935.1"/>
    </source>
</evidence>
<dbReference type="Proteomes" id="UP001420932">
    <property type="component" value="Unassembled WGS sequence"/>
</dbReference>
<sequence length="79" mass="8913">MLMILVNQLKDHADEKNSVLDDGDGGTGDGQDELNMEIDEDVVYKPLVLGRLCPGAELGFFVPLGWNEYVFFPLIKYFF</sequence>
<dbReference type="AlphaFoldDB" id="A0AAP0DTM7"/>
<evidence type="ECO:0000313" key="2">
    <source>
        <dbReference type="Proteomes" id="UP001420932"/>
    </source>
</evidence>
<organism evidence="1 2">
    <name type="scientific">Stephania yunnanensis</name>
    <dbReference type="NCBI Taxonomy" id="152371"/>
    <lineage>
        <taxon>Eukaryota</taxon>
        <taxon>Viridiplantae</taxon>
        <taxon>Streptophyta</taxon>
        <taxon>Embryophyta</taxon>
        <taxon>Tracheophyta</taxon>
        <taxon>Spermatophyta</taxon>
        <taxon>Magnoliopsida</taxon>
        <taxon>Ranunculales</taxon>
        <taxon>Menispermaceae</taxon>
        <taxon>Menispermoideae</taxon>
        <taxon>Cissampelideae</taxon>
        <taxon>Stephania</taxon>
    </lineage>
</organism>
<accession>A0AAP0DTM7</accession>
<name>A0AAP0DTM7_9MAGN</name>
<comment type="caution">
    <text evidence="1">The sequence shown here is derived from an EMBL/GenBank/DDBJ whole genome shotgun (WGS) entry which is preliminary data.</text>
</comment>
<proteinExistence type="predicted"/>